<dbReference type="EMBL" id="CP041637">
    <property type="protein sequence ID" value="QDO92733.1"/>
    <property type="molecule type" value="Genomic_DNA"/>
</dbReference>
<evidence type="ECO:0000313" key="3">
    <source>
        <dbReference type="Proteomes" id="UP000319209"/>
    </source>
</evidence>
<keyword evidence="3" id="KW-1185">Reference proteome</keyword>
<proteinExistence type="inferred from homology"/>
<dbReference type="InterPro" id="IPR051683">
    <property type="entry name" value="Enoyl-CoA_Hydratase/Isomerase"/>
</dbReference>
<dbReference type="PANTHER" id="PTHR42964:SF1">
    <property type="entry name" value="POLYKETIDE BIOSYNTHESIS ENOYL-COA HYDRATASE PKSH-RELATED"/>
    <property type="match status" value="1"/>
</dbReference>
<dbReference type="CDD" id="cd06558">
    <property type="entry name" value="crotonase-like"/>
    <property type="match status" value="1"/>
</dbReference>
<gene>
    <name evidence="2" type="ORF">FNB79_01660</name>
</gene>
<name>A0A516GMK2_9FLAO</name>
<dbReference type="OrthoDB" id="638407at2"/>
<dbReference type="Pfam" id="PF00378">
    <property type="entry name" value="ECH_1"/>
    <property type="match status" value="1"/>
</dbReference>
<dbReference type="Proteomes" id="UP000319209">
    <property type="component" value="Chromosome"/>
</dbReference>
<evidence type="ECO:0000256" key="1">
    <source>
        <dbReference type="ARBA" id="ARBA00005254"/>
    </source>
</evidence>
<dbReference type="PANTHER" id="PTHR42964">
    <property type="entry name" value="ENOYL-COA HYDRATASE"/>
    <property type="match status" value="1"/>
</dbReference>
<organism evidence="2 3">
    <name type="scientific">Formosa sediminum</name>
    <dbReference type="NCBI Taxonomy" id="2594004"/>
    <lineage>
        <taxon>Bacteria</taxon>
        <taxon>Pseudomonadati</taxon>
        <taxon>Bacteroidota</taxon>
        <taxon>Flavobacteriia</taxon>
        <taxon>Flavobacteriales</taxon>
        <taxon>Flavobacteriaceae</taxon>
        <taxon>Formosa</taxon>
    </lineage>
</organism>
<dbReference type="InterPro" id="IPR029045">
    <property type="entry name" value="ClpP/crotonase-like_dom_sf"/>
</dbReference>
<keyword evidence="2" id="KW-0413">Isomerase</keyword>
<dbReference type="GO" id="GO:0016853">
    <property type="term" value="F:isomerase activity"/>
    <property type="evidence" value="ECO:0007669"/>
    <property type="project" value="UniProtKB-KW"/>
</dbReference>
<dbReference type="AlphaFoldDB" id="A0A516GMK2"/>
<sequence length="252" mass="27517">MEKPFVEQFVFEGVSTITFYSPSHNALPSDLLLKLELEINLAAKNDAVRVVILQSQGDRTFCAGASFNELIAIETAEAGQLFFSGFAKVINAMRTCPKFIVCNVQGKTVGGGVGIAAAADYCLATKYAAIKLSELSIGIGPFVIEPAVSRKIGVNSMSEMAINAEQFYSAEWAKQKGLYVELYPSKVEMQTATADLVNKLKTYNPEAMAAMKSIMWTNTAHWDELLVERARISGTLVLSTFTKTVLQKYKTA</sequence>
<dbReference type="SUPFAM" id="SSF52096">
    <property type="entry name" value="ClpP/crotonase"/>
    <property type="match status" value="1"/>
</dbReference>
<protein>
    <submittedName>
        <fullName evidence="2">Enoyl-CoA hydratase/isomerase family protein</fullName>
    </submittedName>
</protein>
<evidence type="ECO:0000313" key="2">
    <source>
        <dbReference type="EMBL" id="QDO92733.1"/>
    </source>
</evidence>
<accession>A0A516GMK2</accession>
<dbReference type="KEGG" id="fop:FNB79_01660"/>
<reference evidence="2 3" key="1">
    <citation type="submission" date="2019-07" db="EMBL/GenBank/DDBJ databases">
        <title>Genome sequencing for Formosa sp. PS13.</title>
        <authorList>
            <person name="Park S.-J."/>
        </authorList>
    </citation>
    <scope>NUCLEOTIDE SEQUENCE [LARGE SCALE GENOMIC DNA]</scope>
    <source>
        <strain evidence="2 3">PS13</strain>
    </source>
</reference>
<dbReference type="InterPro" id="IPR001753">
    <property type="entry name" value="Enoyl-CoA_hydra/iso"/>
</dbReference>
<comment type="similarity">
    <text evidence="1">Belongs to the enoyl-CoA hydratase/isomerase family.</text>
</comment>
<dbReference type="Gene3D" id="3.90.226.10">
    <property type="entry name" value="2-enoyl-CoA Hydratase, Chain A, domain 1"/>
    <property type="match status" value="1"/>
</dbReference>
<dbReference type="RefSeq" id="WP_143379642.1">
    <property type="nucleotide sequence ID" value="NZ_CP041637.1"/>
</dbReference>